<dbReference type="Proteomes" id="UP001062443">
    <property type="component" value="Unassembled WGS sequence"/>
</dbReference>
<name>A0ABQ0QGV0_9PROT</name>
<dbReference type="EMBL" id="BAQB01000003">
    <property type="protein sequence ID" value="GBR44292.1"/>
    <property type="molecule type" value="Genomic_DNA"/>
</dbReference>
<evidence type="ECO:0000313" key="1">
    <source>
        <dbReference type="EMBL" id="GBR44292.1"/>
    </source>
</evidence>
<evidence type="ECO:0000313" key="2">
    <source>
        <dbReference type="Proteomes" id="UP001062443"/>
    </source>
</evidence>
<accession>A0ABQ0QGV0</accession>
<organism evidence="1 2">
    <name type="scientific">Neokomagataea tanensis NBRC 106556</name>
    <dbReference type="NCBI Taxonomy" id="1223519"/>
    <lineage>
        <taxon>Bacteria</taxon>
        <taxon>Pseudomonadati</taxon>
        <taxon>Pseudomonadota</taxon>
        <taxon>Alphaproteobacteria</taxon>
        <taxon>Acetobacterales</taxon>
        <taxon>Acetobacteraceae</taxon>
        <taxon>Neokomagataea</taxon>
    </lineage>
</organism>
<comment type="caution">
    <text evidence="1">The sequence shown here is derived from an EMBL/GenBank/DDBJ whole genome shotgun (WGS) entry which is preliminary data.</text>
</comment>
<reference evidence="1" key="1">
    <citation type="submission" date="2013-04" db="EMBL/GenBank/DDBJ databases">
        <title>The genome sequencing project of 58 acetic acid bacteria.</title>
        <authorList>
            <person name="Okamoto-Kainuma A."/>
            <person name="Ishikawa M."/>
            <person name="Umino S."/>
            <person name="Koizumi Y."/>
            <person name="Shiwa Y."/>
            <person name="Yoshikawa H."/>
            <person name="Matsutani M."/>
            <person name="Matsushita K."/>
        </authorList>
    </citation>
    <scope>NUCLEOTIDE SEQUENCE</scope>
    <source>
        <strain evidence="1">NBRC 106556</strain>
    </source>
</reference>
<proteinExistence type="predicted"/>
<gene>
    <name evidence="1" type="ORF">AA106556_0378</name>
</gene>
<keyword evidence="2" id="KW-1185">Reference proteome</keyword>
<sequence length="62" mass="7074">MTSVYIRAYFDSLVSGQRLKITLKGQETYRNISDMIKIIPCKIIQEFELEGAGDIFSGIIMK</sequence>
<protein>
    <recommendedName>
        <fullName evidence="3">ASCH domain-containing protein</fullName>
    </recommendedName>
</protein>
<evidence type="ECO:0008006" key="3">
    <source>
        <dbReference type="Google" id="ProtNLM"/>
    </source>
</evidence>